<dbReference type="RefSeq" id="XP_014239842.1">
    <property type="nucleotide sequence ID" value="XM_014384356.2"/>
</dbReference>
<evidence type="ECO:0000313" key="2">
    <source>
        <dbReference type="Proteomes" id="UP000494040"/>
    </source>
</evidence>
<dbReference type="GeneID" id="106661141"/>
<name>A0A8I6R6G4_CIMLE</name>
<protein>
    <submittedName>
        <fullName evidence="1">Uncharacterized protein</fullName>
    </submittedName>
</protein>
<dbReference type="Proteomes" id="UP000494040">
    <property type="component" value="Unassembled WGS sequence"/>
</dbReference>
<dbReference type="EnsemblMetazoa" id="XM_014384356.2">
    <property type="protein sequence ID" value="XP_014239842.1"/>
    <property type="gene ID" value="LOC106661141"/>
</dbReference>
<accession>A0A8I6R6G4</accession>
<keyword evidence="2" id="KW-1185">Reference proteome</keyword>
<sequence length="113" mass="12890">MPLRWRMPTDDEASDLYRRIDQLIADLFNLIRSILLGPPAIQQNDENQENAEGRNVPDLLANISSGTIFMGITLRFRNGRPRRAASSSAGQIAKKRFLLDFGFRLSLRIDLFN</sequence>
<proteinExistence type="predicted"/>
<reference evidence="1" key="1">
    <citation type="submission" date="2022-01" db="UniProtKB">
        <authorList>
            <consortium name="EnsemblMetazoa"/>
        </authorList>
    </citation>
    <scope>IDENTIFICATION</scope>
</reference>
<dbReference type="AlphaFoldDB" id="A0A8I6R6G4"/>
<dbReference type="OrthoDB" id="6624270at2759"/>
<organism evidence="1 2">
    <name type="scientific">Cimex lectularius</name>
    <name type="common">Bed bug</name>
    <name type="synonym">Acanthia lectularia</name>
    <dbReference type="NCBI Taxonomy" id="79782"/>
    <lineage>
        <taxon>Eukaryota</taxon>
        <taxon>Metazoa</taxon>
        <taxon>Ecdysozoa</taxon>
        <taxon>Arthropoda</taxon>
        <taxon>Hexapoda</taxon>
        <taxon>Insecta</taxon>
        <taxon>Pterygota</taxon>
        <taxon>Neoptera</taxon>
        <taxon>Paraneoptera</taxon>
        <taxon>Hemiptera</taxon>
        <taxon>Heteroptera</taxon>
        <taxon>Panheteroptera</taxon>
        <taxon>Cimicomorpha</taxon>
        <taxon>Cimicidae</taxon>
        <taxon>Cimex</taxon>
    </lineage>
</organism>
<evidence type="ECO:0000313" key="1">
    <source>
        <dbReference type="EnsemblMetazoa" id="XP_014239842.1"/>
    </source>
</evidence>
<dbReference type="KEGG" id="clec:106661141"/>